<accession>A0A4Y5YER2</accession>
<gene>
    <name evidence="7 8" type="primary">nhaA</name>
    <name evidence="8" type="ORF">FH971_10010</name>
</gene>
<evidence type="ECO:0000256" key="6">
    <source>
        <dbReference type="ARBA" id="ARBA00023201"/>
    </source>
</evidence>
<evidence type="ECO:0000256" key="1">
    <source>
        <dbReference type="ARBA" id="ARBA00004429"/>
    </source>
</evidence>
<evidence type="ECO:0000256" key="4">
    <source>
        <dbReference type="ARBA" id="ARBA00022989"/>
    </source>
</evidence>
<evidence type="ECO:0000256" key="3">
    <source>
        <dbReference type="ARBA" id="ARBA00022692"/>
    </source>
</evidence>
<proteinExistence type="inferred from homology"/>
<dbReference type="RefSeq" id="WP_140234202.1">
    <property type="nucleotide sequence ID" value="NZ_CP041036.1"/>
</dbReference>
<feature type="transmembrane region" description="Helical" evidence="7">
    <location>
        <begin position="220"/>
        <end position="249"/>
    </location>
</feature>
<dbReference type="InterPro" id="IPR023171">
    <property type="entry name" value="Na/H_antiporter_dom_sf"/>
</dbReference>
<keyword evidence="7" id="KW-0915">Sodium</keyword>
<evidence type="ECO:0000256" key="5">
    <source>
        <dbReference type="ARBA" id="ARBA00023136"/>
    </source>
</evidence>
<keyword evidence="5 7" id="KW-0472">Membrane</keyword>
<feature type="transmembrane region" description="Helical" evidence="7">
    <location>
        <begin position="195"/>
        <end position="214"/>
    </location>
</feature>
<keyword evidence="7" id="KW-0813">Transport</keyword>
<feature type="transmembrane region" description="Helical" evidence="7">
    <location>
        <begin position="317"/>
        <end position="340"/>
    </location>
</feature>
<evidence type="ECO:0000313" key="8">
    <source>
        <dbReference type="EMBL" id="QDE31281.1"/>
    </source>
</evidence>
<feature type="transmembrane region" description="Helical" evidence="7">
    <location>
        <begin position="32"/>
        <end position="54"/>
    </location>
</feature>
<dbReference type="GO" id="GO:0015385">
    <property type="term" value="F:sodium:proton antiporter activity"/>
    <property type="evidence" value="ECO:0007669"/>
    <property type="project" value="UniProtKB-UniRule"/>
</dbReference>
<feature type="transmembrane region" description="Helical" evidence="7">
    <location>
        <begin position="421"/>
        <end position="440"/>
    </location>
</feature>
<comment type="subcellular location">
    <subcellularLocation>
        <location evidence="1">Cell inner membrane</location>
        <topology evidence="1">Multi-pass membrane protein</topology>
    </subcellularLocation>
    <subcellularLocation>
        <location evidence="7">Cell membrane</location>
        <topology evidence="7">Multi-pass membrane protein</topology>
    </subcellularLocation>
</comment>
<name>A0A4Y5YER2_9GAMM</name>
<sequence length="448" mass="48798">MASESKNILQRGLEYMHEPFSGFIRAQTTSSLFLLLSTILALWWANSVYSSTYLDLVHTPIGIFLGDVELRSSLKHIINDGLMVIFFLLLGLEIKREVLAGDLAKPENRRMLIVCAIGGMIIPATIYTLFNWGLDSQIGWGIPMATDTAFALGVLTIVRKYIPASLLAFIVGLAIVDDVGAILVIALFYTQEISVIYLFSACSLITFLAVANYAGVRQPLFYIIIGIATWWMMLMSGVHATVAGVAIALTVPARPKLASAQSLDKAKTTISSLQQEIEEVDVLGSQEDHKQVLEVRDLAEHAGTPLRRWEDVLHLPVALFILPLFALTNAGVVFSFSSFIDSLQYPVGLGIISGLVVGKFIGISGACWLALHYKIGRLPKGVNIQHIIGASLIAGIGFTMSTFIATLGFDGQPEHLHNAKTSILVASVISAFFGALYLRFIGTNKRKK</sequence>
<keyword evidence="3 7" id="KW-0812">Transmembrane</keyword>
<keyword evidence="9" id="KW-1185">Reference proteome</keyword>
<dbReference type="GO" id="GO:0005886">
    <property type="term" value="C:plasma membrane"/>
    <property type="evidence" value="ECO:0007669"/>
    <property type="project" value="UniProtKB-SubCell"/>
</dbReference>
<dbReference type="Gene3D" id="1.20.1530.10">
    <property type="entry name" value="Na+/H+ antiporter like domain"/>
    <property type="match status" value="1"/>
</dbReference>
<keyword evidence="6 7" id="KW-0739">Sodium transport</keyword>
<reference evidence="8 9" key="1">
    <citation type="submission" date="2019-06" db="EMBL/GenBank/DDBJ databases">
        <title>The genome of Shewanella sp. SM1901.</title>
        <authorList>
            <person name="Cha Q."/>
        </authorList>
    </citation>
    <scope>NUCLEOTIDE SEQUENCE [LARGE SCALE GENOMIC DNA]</scope>
    <source>
        <strain evidence="8 9">SM1901</strain>
    </source>
</reference>
<dbReference type="InterPro" id="IPR004670">
    <property type="entry name" value="NhaA"/>
</dbReference>
<dbReference type="GO" id="GO:0006885">
    <property type="term" value="P:regulation of pH"/>
    <property type="evidence" value="ECO:0007669"/>
    <property type="project" value="UniProtKB-UniRule"/>
</dbReference>
<dbReference type="NCBIfam" id="TIGR00773">
    <property type="entry name" value="NhaA"/>
    <property type="match status" value="1"/>
</dbReference>
<keyword evidence="7" id="KW-0050">Antiport</keyword>
<comment type="similarity">
    <text evidence="7">Belongs to the NhaA Na(+)/H(+) (TC 2.A.33) antiporter family.</text>
</comment>
<keyword evidence="2 7" id="KW-1003">Cell membrane</keyword>
<keyword evidence="4 7" id="KW-1133">Transmembrane helix</keyword>
<dbReference type="HAMAP" id="MF_01844">
    <property type="entry name" value="NhaA"/>
    <property type="match status" value="1"/>
</dbReference>
<dbReference type="PANTHER" id="PTHR30341">
    <property type="entry name" value="SODIUM ION/PROTON ANTIPORTER NHAA-RELATED"/>
    <property type="match status" value="1"/>
</dbReference>
<dbReference type="AlphaFoldDB" id="A0A4Y5YER2"/>
<feature type="transmembrane region" description="Helical" evidence="7">
    <location>
        <begin position="112"/>
        <end position="130"/>
    </location>
</feature>
<feature type="transmembrane region" description="Helical" evidence="7">
    <location>
        <begin position="74"/>
        <end position="92"/>
    </location>
</feature>
<evidence type="ECO:0000313" key="9">
    <source>
        <dbReference type="Proteomes" id="UP000319809"/>
    </source>
</evidence>
<comment type="function">
    <text evidence="7">Na(+)/H(+) antiporter that extrudes sodium in exchange for external protons.</text>
</comment>
<evidence type="ECO:0000256" key="7">
    <source>
        <dbReference type="HAMAP-Rule" id="MF_01844"/>
    </source>
</evidence>
<dbReference type="PANTHER" id="PTHR30341:SF0">
    <property type="entry name" value="NA(+)_H(+) ANTIPORTER NHAA"/>
    <property type="match status" value="1"/>
</dbReference>
<feature type="transmembrane region" description="Helical" evidence="7">
    <location>
        <begin position="383"/>
        <end position="409"/>
    </location>
</feature>
<evidence type="ECO:0000256" key="2">
    <source>
        <dbReference type="ARBA" id="ARBA00022475"/>
    </source>
</evidence>
<dbReference type="Pfam" id="PF06965">
    <property type="entry name" value="Na_H_antiport_1"/>
    <property type="match status" value="1"/>
</dbReference>
<dbReference type="Proteomes" id="UP000319809">
    <property type="component" value="Chromosome"/>
</dbReference>
<dbReference type="EMBL" id="CP041036">
    <property type="protein sequence ID" value="QDE31281.1"/>
    <property type="molecule type" value="Genomic_DNA"/>
</dbReference>
<feature type="transmembrane region" description="Helical" evidence="7">
    <location>
        <begin position="346"/>
        <end position="371"/>
    </location>
</feature>
<protein>
    <recommendedName>
        <fullName evidence="7">Na(+)/H(+) antiporter NhaA</fullName>
    </recommendedName>
    <alternativeName>
        <fullName evidence="7">Sodium/proton antiporter NhaA</fullName>
    </alternativeName>
</protein>
<feature type="transmembrane region" description="Helical" evidence="7">
    <location>
        <begin position="166"/>
        <end position="188"/>
    </location>
</feature>
<keyword evidence="7" id="KW-0406">Ion transport</keyword>
<dbReference type="KEGG" id="spol:FH971_10010"/>
<organism evidence="8 9">
    <name type="scientific">Shewanella polaris</name>
    <dbReference type="NCBI Taxonomy" id="2588449"/>
    <lineage>
        <taxon>Bacteria</taxon>
        <taxon>Pseudomonadati</taxon>
        <taxon>Pseudomonadota</taxon>
        <taxon>Gammaproteobacteria</taxon>
        <taxon>Alteromonadales</taxon>
        <taxon>Shewanellaceae</taxon>
        <taxon>Shewanella</taxon>
    </lineage>
</organism>
<comment type="catalytic activity">
    <reaction evidence="7">
        <text>Na(+)(in) + 2 H(+)(out) = Na(+)(out) + 2 H(+)(in)</text>
        <dbReference type="Rhea" id="RHEA:29251"/>
        <dbReference type="ChEBI" id="CHEBI:15378"/>
        <dbReference type="ChEBI" id="CHEBI:29101"/>
    </reaction>
</comment>